<keyword evidence="1" id="KW-0732">Signal</keyword>
<protein>
    <submittedName>
        <fullName evidence="2">Acetylxylan esterase</fullName>
    </submittedName>
</protein>
<comment type="caution">
    <text evidence="2">The sequence shown here is derived from an EMBL/GenBank/DDBJ whole genome shotgun (WGS) entry which is preliminary data.</text>
</comment>
<feature type="signal peptide" evidence="1">
    <location>
        <begin position="1"/>
        <end position="29"/>
    </location>
</feature>
<dbReference type="Proteomes" id="UP000271925">
    <property type="component" value="Unassembled WGS sequence"/>
</dbReference>
<organism evidence="2 3">
    <name type="scientific">Larkinella rosea</name>
    <dbReference type="NCBI Taxonomy" id="2025312"/>
    <lineage>
        <taxon>Bacteria</taxon>
        <taxon>Pseudomonadati</taxon>
        <taxon>Bacteroidota</taxon>
        <taxon>Cytophagia</taxon>
        <taxon>Cytophagales</taxon>
        <taxon>Spirosomataceae</taxon>
        <taxon>Larkinella</taxon>
    </lineage>
</organism>
<proteinExistence type="predicted"/>
<dbReference type="OrthoDB" id="7546304at2"/>
<reference evidence="2 3" key="1">
    <citation type="submission" date="2018-11" db="EMBL/GenBank/DDBJ databases">
        <authorList>
            <person name="Zhou Z."/>
            <person name="Wang G."/>
        </authorList>
    </citation>
    <scope>NUCLEOTIDE SEQUENCE [LARGE SCALE GENOMIC DNA]</scope>
    <source>
        <strain evidence="2 3">KCTC52004</strain>
    </source>
</reference>
<dbReference type="RefSeq" id="WP_124879267.1">
    <property type="nucleotide sequence ID" value="NZ_RQJO01000016.1"/>
</dbReference>
<accession>A0A3P1BAG9</accession>
<dbReference type="EMBL" id="RQJO01000016">
    <property type="protein sequence ID" value="RRA98028.1"/>
    <property type="molecule type" value="Genomic_DNA"/>
</dbReference>
<dbReference type="AlphaFoldDB" id="A0A3P1BAG9"/>
<name>A0A3P1BAG9_9BACT</name>
<evidence type="ECO:0000313" key="2">
    <source>
        <dbReference type="EMBL" id="RRA98028.1"/>
    </source>
</evidence>
<gene>
    <name evidence="2" type="ORF">EHT25_30625</name>
</gene>
<keyword evidence="3" id="KW-1185">Reference proteome</keyword>
<sequence>MDRNHKYVLPILSFIVLAGLQISSFTAFAQGPGPGQRLPLPPIPLKSDTTHTLSQHFTPASAAQKAPDANGFIQRWLVLEPVKKDIVRNNIFTDNYLKTAFSADNFSGDYTTIPKNGETVRVGTQELKWYALDSKAFNFNLYHFTYAINKPKYGILVWLVTVIDCPEEIKNVRMAAGCNSGSLWWLNGQEALLLSGDRDMIADNGTSARLTLKKGKNIIRGVVINGPGMANFCVRFLDEKGSPVKNFRIRYE</sequence>
<evidence type="ECO:0000313" key="3">
    <source>
        <dbReference type="Proteomes" id="UP000271925"/>
    </source>
</evidence>
<evidence type="ECO:0000256" key="1">
    <source>
        <dbReference type="SAM" id="SignalP"/>
    </source>
</evidence>
<feature type="chain" id="PRO_5017977308" evidence="1">
    <location>
        <begin position="30"/>
        <end position="252"/>
    </location>
</feature>